<dbReference type="RefSeq" id="WP_022085598.1">
    <property type="nucleotide sequence ID" value="NZ_BSCI01000009.1"/>
</dbReference>
<proteinExistence type="predicted"/>
<dbReference type="Pfam" id="PF16935">
    <property type="entry name" value="Hol_Tox"/>
    <property type="match status" value="1"/>
</dbReference>
<dbReference type="Proteomes" id="UP000095362">
    <property type="component" value="Unassembled WGS sequence"/>
</dbReference>
<evidence type="ECO:0000256" key="1">
    <source>
        <dbReference type="SAM" id="Phobius"/>
    </source>
</evidence>
<dbReference type="InterPro" id="IPR031616">
    <property type="entry name" value="BsrE-like"/>
</dbReference>
<protein>
    <recommendedName>
        <fullName evidence="4">Holin-like toxin</fullName>
    </recommendedName>
</protein>
<reference evidence="2 3" key="1">
    <citation type="submission" date="2015-09" db="EMBL/GenBank/DDBJ databases">
        <authorList>
            <consortium name="Pathogen Informatics"/>
        </authorList>
    </citation>
    <scope>NUCLEOTIDE SEQUENCE [LARGE SCALE GENOMIC DNA]</scope>
    <source>
        <strain evidence="2 3">2789STDY5834866</strain>
    </source>
</reference>
<name>A0A174I2W3_9FIRM</name>
<evidence type="ECO:0008006" key="4">
    <source>
        <dbReference type="Google" id="ProtNLM"/>
    </source>
</evidence>
<dbReference type="AlphaFoldDB" id="A0A174I2W3"/>
<dbReference type="EMBL" id="CYZK01000028">
    <property type="protein sequence ID" value="CUO79405.1"/>
    <property type="molecule type" value="Genomic_DNA"/>
</dbReference>
<accession>A0A174I2W3</accession>
<keyword evidence="1" id="KW-0812">Transmembrane</keyword>
<keyword evidence="1" id="KW-1133">Transmembrane helix</keyword>
<gene>
    <name evidence="2" type="ORF">ERS852481_02897</name>
</gene>
<sequence>MTAYEIISIFIGILALLMSFGSLIVALLAFLDKRNKRK</sequence>
<keyword evidence="1" id="KW-0472">Membrane</keyword>
<evidence type="ECO:0000313" key="2">
    <source>
        <dbReference type="EMBL" id="CUO79405.1"/>
    </source>
</evidence>
<evidence type="ECO:0000313" key="3">
    <source>
        <dbReference type="Proteomes" id="UP000095362"/>
    </source>
</evidence>
<feature type="transmembrane region" description="Helical" evidence="1">
    <location>
        <begin position="6"/>
        <end position="31"/>
    </location>
</feature>
<organism evidence="2 3">
    <name type="scientific">Coprococcus comes</name>
    <dbReference type="NCBI Taxonomy" id="410072"/>
    <lineage>
        <taxon>Bacteria</taxon>
        <taxon>Bacillati</taxon>
        <taxon>Bacillota</taxon>
        <taxon>Clostridia</taxon>
        <taxon>Lachnospirales</taxon>
        <taxon>Lachnospiraceae</taxon>
        <taxon>Coprococcus</taxon>
    </lineage>
</organism>